<dbReference type="FunCoup" id="T1F2E4">
    <property type="interactions" value="9"/>
</dbReference>
<dbReference type="HOGENOM" id="CLU_026959_1_1_1"/>
<dbReference type="AlphaFoldDB" id="T1F2E4"/>
<dbReference type="EnsemblMetazoa" id="HelroT169882">
    <property type="protein sequence ID" value="HelroP169882"/>
    <property type="gene ID" value="HelroG169882"/>
</dbReference>
<organism evidence="11 12">
    <name type="scientific">Helobdella robusta</name>
    <name type="common">Californian leech</name>
    <dbReference type="NCBI Taxonomy" id="6412"/>
    <lineage>
        <taxon>Eukaryota</taxon>
        <taxon>Metazoa</taxon>
        <taxon>Spiralia</taxon>
        <taxon>Lophotrochozoa</taxon>
        <taxon>Annelida</taxon>
        <taxon>Clitellata</taxon>
        <taxon>Hirudinea</taxon>
        <taxon>Rhynchobdellida</taxon>
        <taxon>Glossiphoniidae</taxon>
        <taxon>Helobdella</taxon>
    </lineage>
</organism>
<keyword evidence="12" id="KW-1185">Reference proteome</keyword>
<dbReference type="EMBL" id="AMQM01003418">
    <property type="status" value="NOT_ANNOTATED_CDS"/>
    <property type="molecule type" value="Genomic_DNA"/>
</dbReference>
<evidence type="ECO:0000259" key="9">
    <source>
        <dbReference type="Pfam" id="PF13868"/>
    </source>
</evidence>
<accession>T1F2E4</accession>
<evidence type="ECO:0000313" key="10">
    <source>
        <dbReference type="EMBL" id="ESO08144.1"/>
    </source>
</evidence>
<comment type="similarity">
    <text evidence="6">Belongs to the CFAP45 family.</text>
</comment>
<dbReference type="OrthoDB" id="1902038at2759"/>
<dbReference type="Proteomes" id="UP000015101">
    <property type="component" value="Unassembled WGS sequence"/>
</dbReference>
<evidence type="ECO:0000256" key="5">
    <source>
        <dbReference type="ARBA" id="ARBA00023273"/>
    </source>
</evidence>
<evidence type="ECO:0000256" key="6">
    <source>
        <dbReference type="ARBA" id="ARBA00034116"/>
    </source>
</evidence>
<dbReference type="PANTHER" id="PTHR15504:SF0">
    <property type="entry name" value="CILIA- AND FLAGELLA-ASSOCIATED PROTEIN 45"/>
    <property type="match status" value="1"/>
</dbReference>
<dbReference type="InParanoid" id="T1F2E4"/>
<reference evidence="11" key="3">
    <citation type="submission" date="2015-06" db="UniProtKB">
        <authorList>
            <consortium name="EnsemblMetazoa"/>
        </authorList>
    </citation>
    <scope>IDENTIFICATION</scope>
</reference>
<evidence type="ECO:0000256" key="7">
    <source>
        <dbReference type="ARBA" id="ARBA00034142"/>
    </source>
</evidence>
<comment type="subcellular location">
    <subcellularLocation>
        <location evidence="1">Cell projection</location>
        <location evidence="1">Cilium</location>
        <location evidence="1">Flagellum</location>
    </subcellularLocation>
</comment>
<dbReference type="GO" id="GO:0031514">
    <property type="term" value="C:motile cilium"/>
    <property type="evidence" value="ECO:0007669"/>
    <property type="project" value="UniProtKB-SubCell"/>
</dbReference>
<evidence type="ECO:0000256" key="1">
    <source>
        <dbReference type="ARBA" id="ARBA00004230"/>
    </source>
</evidence>
<dbReference type="OMA" id="WGHKPET"/>
<dbReference type="eggNOG" id="ENOG502QPRZ">
    <property type="taxonomic scope" value="Eukaryota"/>
</dbReference>
<feature type="coiled-coil region" evidence="8">
    <location>
        <begin position="333"/>
        <end position="467"/>
    </location>
</feature>
<dbReference type="EMBL" id="KB096134">
    <property type="protein sequence ID" value="ESO08144.1"/>
    <property type="molecule type" value="Genomic_DNA"/>
</dbReference>
<evidence type="ECO:0000256" key="8">
    <source>
        <dbReference type="SAM" id="Coils"/>
    </source>
</evidence>
<proteinExistence type="inferred from homology"/>
<dbReference type="Pfam" id="PF13868">
    <property type="entry name" value="TPH"/>
    <property type="match status" value="1"/>
</dbReference>
<gene>
    <name evidence="11" type="primary">20202994</name>
    <name evidence="10" type="ORF">HELRODRAFT_169882</name>
</gene>
<feature type="coiled-coil region" evidence="8">
    <location>
        <begin position="174"/>
        <end position="279"/>
    </location>
</feature>
<dbReference type="InterPro" id="IPR033253">
    <property type="entry name" value="CFAP45"/>
</dbReference>
<dbReference type="KEGG" id="hro:HELRODRAFT_169882"/>
<keyword evidence="5" id="KW-0966">Cell projection</keyword>
<name>T1F2E4_HELRO</name>
<dbReference type="PANTHER" id="PTHR15504">
    <property type="entry name" value="NASOPHARYNGEAL EPITHELIUM SPECIFIC PROTEIN 1"/>
    <property type="match status" value="1"/>
</dbReference>
<keyword evidence="2" id="KW-0282">Flagellum</keyword>
<keyword evidence="4" id="KW-0969">Cilium</keyword>
<evidence type="ECO:0000256" key="2">
    <source>
        <dbReference type="ARBA" id="ARBA00022846"/>
    </source>
</evidence>
<sequence length="555" mass="66417">MAIKIYSLANVLRLGITLKLRQFHSNSNERNLALRRGLTQIERQADERNKTRRSISANVINNNDDDGDVTVNNRYQNNDKKFYQHNNTNKQSENVAKPLIMDRESFERLMCAATINYQQVLQRQKHEEQLRKEQLLMDAQARKEHIKDLDRSRKQNTKLTEFELEEQEKNEFMKKKALEMLTEQEEEIKELNGLILDAKCQIIRNAQIAEKQAIQREMENEERKMEMLMELERVNAQKAEDDLEKRKREEKMIGALNIRQQIEQNEQEKLLELERKDQENRIMQKYLDQLCEEEIEKIKKKKIEQLKLRTDLKNENENIIKRKEISKIEEQILDQQILEFQNAKAEREAILERERLEARAAKEREIARLRSLQERKKDELAERDELRAKRAQEQNEREWRKKEAEAAARKAAIEAALNEAREQQLKQKQISRAMQAQWEKKDFERVLRAQMEQIEKMKKEEENVKIKRGEFSNEIKNQIREKERTKILERSKFFEEGIKLSEEAKQRKEKVDQVKLKKLQELRDAGIEEKYLVQIEKKINNNGSGQRIIPPLGNI</sequence>
<reference evidence="12" key="1">
    <citation type="submission" date="2012-12" db="EMBL/GenBank/DDBJ databases">
        <authorList>
            <person name="Hellsten U."/>
            <person name="Grimwood J."/>
            <person name="Chapman J.A."/>
            <person name="Shapiro H."/>
            <person name="Aerts A."/>
            <person name="Otillar R.P."/>
            <person name="Terry A.Y."/>
            <person name="Boore J.L."/>
            <person name="Simakov O."/>
            <person name="Marletaz F."/>
            <person name="Cho S.-J."/>
            <person name="Edsinger-Gonzales E."/>
            <person name="Havlak P."/>
            <person name="Kuo D.-H."/>
            <person name="Larsson T."/>
            <person name="Lv J."/>
            <person name="Arendt D."/>
            <person name="Savage R."/>
            <person name="Osoegawa K."/>
            <person name="de Jong P."/>
            <person name="Lindberg D.R."/>
            <person name="Seaver E.C."/>
            <person name="Weisblat D.A."/>
            <person name="Putnam N.H."/>
            <person name="Grigoriev I.V."/>
            <person name="Rokhsar D.S."/>
        </authorList>
    </citation>
    <scope>NUCLEOTIDE SEQUENCE</scope>
</reference>
<evidence type="ECO:0000313" key="12">
    <source>
        <dbReference type="Proteomes" id="UP000015101"/>
    </source>
</evidence>
<protein>
    <recommendedName>
        <fullName evidence="7">Cilia- and flagella-associated protein 45</fullName>
    </recommendedName>
</protein>
<dbReference type="RefSeq" id="XP_009013933.1">
    <property type="nucleotide sequence ID" value="XM_009015685.1"/>
</dbReference>
<evidence type="ECO:0000256" key="3">
    <source>
        <dbReference type="ARBA" id="ARBA00023054"/>
    </source>
</evidence>
<dbReference type="InterPro" id="IPR043597">
    <property type="entry name" value="TPH_dom"/>
</dbReference>
<feature type="domain" description="Trichohyalin-plectin-homology" evidence="9">
    <location>
        <begin position="182"/>
        <end position="527"/>
    </location>
</feature>
<dbReference type="CTD" id="20202994"/>
<evidence type="ECO:0000313" key="11">
    <source>
        <dbReference type="EnsemblMetazoa" id="HelroP169882"/>
    </source>
</evidence>
<dbReference type="STRING" id="6412.T1F2E4"/>
<dbReference type="GeneID" id="20202994"/>
<reference evidence="10 12" key="2">
    <citation type="journal article" date="2013" name="Nature">
        <title>Insights into bilaterian evolution from three spiralian genomes.</title>
        <authorList>
            <person name="Simakov O."/>
            <person name="Marletaz F."/>
            <person name="Cho S.J."/>
            <person name="Edsinger-Gonzales E."/>
            <person name="Havlak P."/>
            <person name="Hellsten U."/>
            <person name="Kuo D.H."/>
            <person name="Larsson T."/>
            <person name="Lv J."/>
            <person name="Arendt D."/>
            <person name="Savage R."/>
            <person name="Osoegawa K."/>
            <person name="de Jong P."/>
            <person name="Grimwood J."/>
            <person name="Chapman J.A."/>
            <person name="Shapiro H."/>
            <person name="Aerts A."/>
            <person name="Otillar R.P."/>
            <person name="Terry A.Y."/>
            <person name="Boore J.L."/>
            <person name="Grigoriev I.V."/>
            <person name="Lindberg D.R."/>
            <person name="Seaver E.C."/>
            <person name="Weisblat D.A."/>
            <person name="Putnam N.H."/>
            <person name="Rokhsar D.S."/>
        </authorList>
    </citation>
    <scope>NUCLEOTIDE SEQUENCE</scope>
</reference>
<evidence type="ECO:0000256" key="4">
    <source>
        <dbReference type="ARBA" id="ARBA00023069"/>
    </source>
</evidence>
<keyword evidence="3 8" id="KW-0175">Coiled coil</keyword>